<evidence type="ECO:0000313" key="1">
    <source>
        <dbReference type="EMBL" id="KAF1960756.1"/>
    </source>
</evidence>
<dbReference type="Proteomes" id="UP000800035">
    <property type="component" value="Unassembled WGS sequence"/>
</dbReference>
<sequence length="190" mass="21170">MQPPARTYCLSLVSRSGNYELRAVEVACACPKSTTELSTERAAEQAHHPTTMKIFHECAFVELYYTPPIVSGAPCLEGKSHSYVYISDSSVHFARVQPPACSDFVAHTRFRRNHPTLGSPNRHDTYTLESRKATSGSYPSISSSTHTGIGYMHIYIYSILTLRRNTVNEASRPYDRIFICDEASASVSLL</sequence>
<name>A0A6A5UCX8_9PLEO</name>
<organism evidence="1 2">
    <name type="scientific">Byssothecium circinans</name>
    <dbReference type="NCBI Taxonomy" id="147558"/>
    <lineage>
        <taxon>Eukaryota</taxon>
        <taxon>Fungi</taxon>
        <taxon>Dikarya</taxon>
        <taxon>Ascomycota</taxon>
        <taxon>Pezizomycotina</taxon>
        <taxon>Dothideomycetes</taxon>
        <taxon>Pleosporomycetidae</taxon>
        <taxon>Pleosporales</taxon>
        <taxon>Massarineae</taxon>
        <taxon>Massarinaceae</taxon>
        <taxon>Byssothecium</taxon>
    </lineage>
</organism>
<proteinExistence type="predicted"/>
<protein>
    <submittedName>
        <fullName evidence="1">Uncharacterized protein</fullName>
    </submittedName>
</protein>
<dbReference type="EMBL" id="ML976982">
    <property type="protein sequence ID" value="KAF1960756.1"/>
    <property type="molecule type" value="Genomic_DNA"/>
</dbReference>
<accession>A0A6A5UCX8</accession>
<reference evidence="1" key="1">
    <citation type="journal article" date="2020" name="Stud. Mycol.">
        <title>101 Dothideomycetes genomes: a test case for predicting lifestyles and emergence of pathogens.</title>
        <authorList>
            <person name="Haridas S."/>
            <person name="Albert R."/>
            <person name="Binder M."/>
            <person name="Bloem J."/>
            <person name="Labutti K."/>
            <person name="Salamov A."/>
            <person name="Andreopoulos B."/>
            <person name="Baker S."/>
            <person name="Barry K."/>
            <person name="Bills G."/>
            <person name="Bluhm B."/>
            <person name="Cannon C."/>
            <person name="Castanera R."/>
            <person name="Culley D."/>
            <person name="Daum C."/>
            <person name="Ezra D."/>
            <person name="Gonzalez J."/>
            <person name="Henrissat B."/>
            <person name="Kuo A."/>
            <person name="Liang C."/>
            <person name="Lipzen A."/>
            <person name="Lutzoni F."/>
            <person name="Magnuson J."/>
            <person name="Mondo S."/>
            <person name="Nolan M."/>
            <person name="Ohm R."/>
            <person name="Pangilinan J."/>
            <person name="Park H.-J."/>
            <person name="Ramirez L."/>
            <person name="Alfaro M."/>
            <person name="Sun H."/>
            <person name="Tritt A."/>
            <person name="Yoshinaga Y."/>
            <person name="Zwiers L.-H."/>
            <person name="Turgeon B."/>
            <person name="Goodwin S."/>
            <person name="Spatafora J."/>
            <person name="Crous P."/>
            <person name="Grigoriev I."/>
        </authorList>
    </citation>
    <scope>NUCLEOTIDE SEQUENCE</scope>
    <source>
        <strain evidence="1">CBS 675.92</strain>
    </source>
</reference>
<dbReference type="AlphaFoldDB" id="A0A6A5UCX8"/>
<keyword evidence="2" id="KW-1185">Reference proteome</keyword>
<evidence type="ECO:0000313" key="2">
    <source>
        <dbReference type="Proteomes" id="UP000800035"/>
    </source>
</evidence>
<gene>
    <name evidence="1" type="ORF">CC80DRAFT_263703</name>
</gene>